<feature type="non-terminal residue" evidence="2">
    <location>
        <position position="190"/>
    </location>
</feature>
<proteinExistence type="predicted"/>
<dbReference type="OrthoDB" id="438235at2759"/>
<feature type="compositionally biased region" description="Basic residues" evidence="1">
    <location>
        <begin position="52"/>
        <end position="63"/>
    </location>
</feature>
<evidence type="ECO:0000256" key="1">
    <source>
        <dbReference type="SAM" id="MobiDB-lite"/>
    </source>
</evidence>
<sequence length="190" mass="20688">MGPSNKAPTRSLSSNKLQEEAPETEGQAEALQIFTVMWLKAGDNENESRPKDSRKRSGKKRNKKSESTEESSDESADEAPDTDDLQKIFGLGTRDLSRGREQITLNDLKVRQLAFSMAATSGRISPTELLATGGEAESLMVEAAARHKRAKSKDKESSSLQQAVEILTGKNLNAVKISTARMLTDVPALL</sequence>
<feature type="compositionally biased region" description="Polar residues" evidence="1">
    <location>
        <begin position="1"/>
        <end position="16"/>
    </location>
</feature>
<dbReference type="AlphaFoldDB" id="A0A1Q9BRN3"/>
<organism evidence="2 3">
    <name type="scientific">Symbiodinium microadriaticum</name>
    <name type="common">Dinoflagellate</name>
    <name type="synonym">Zooxanthella microadriatica</name>
    <dbReference type="NCBI Taxonomy" id="2951"/>
    <lineage>
        <taxon>Eukaryota</taxon>
        <taxon>Sar</taxon>
        <taxon>Alveolata</taxon>
        <taxon>Dinophyceae</taxon>
        <taxon>Suessiales</taxon>
        <taxon>Symbiodiniaceae</taxon>
        <taxon>Symbiodinium</taxon>
    </lineage>
</organism>
<name>A0A1Q9BRN3_SYMMI</name>
<dbReference type="EMBL" id="LSRX01005695">
    <property type="protein sequence ID" value="OLP73352.1"/>
    <property type="molecule type" value="Genomic_DNA"/>
</dbReference>
<comment type="caution">
    <text evidence="2">The sequence shown here is derived from an EMBL/GenBank/DDBJ whole genome shotgun (WGS) entry which is preliminary data.</text>
</comment>
<gene>
    <name evidence="2" type="ORF">AK812_SmicGene47436</name>
</gene>
<feature type="region of interest" description="Disordered" evidence="1">
    <location>
        <begin position="1"/>
        <end position="29"/>
    </location>
</feature>
<evidence type="ECO:0000313" key="3">
    <source>
        <dbReference type="Proteomes" id="UP000186817"/>
    </source>
</evidence>
<dbReference type="Proteomes" id="UP000186817">
    <property type="component" value="Unassembled WGS sequence"/>
</dbReference>
<reference evidence="2 3" key="1">
    <citation type="submission" date="2016-02" db="EMBL/GenBank/DDBJ databases">
        <title>Genome analysis of coral dinoflagellate symbionts highlights evolutionary adaptations to a symbiotic lifestyle.</title>
        <authorList>
            <person name="Aranda M."/>
            <person name="Li Y."/>
            <person name="Liew Y.J."/>
            <person name="Baumgarten S."/>
            <person name="Simakov O."/>
            <person name="Wilson M."/>
            <person name="Piel J."/>
            <person name="Ashoor H."/>
            <person name="Bougouffa S."/>
            <person name="Bajic V.B."/>
            <person name="Ryu T."/>
            <person name="Ravasi T."/>
            <person name="Bayer T."/>
            <person name="Micklem G."/>
            <person name="Kim H."/>
            <person name="Bhak J."/>
            <person name="Lajeunesse T.C."/>
            <person name="Voolstra C.R."/>
        </authorList>
    </citation>
    <scope>NUCLEOTIDE SEQUENCE [LARGE SCALE GENOMIC DNA]</scope>
    <source>
        <strain evidence="2 3">CCMP2467</strain>
    </source>
</reference>
<keyword evidence="3" id="KW-1185">Reference proteome</keyword>
<feature type="region of interest" description="Disordered" evidence="1">
    <location>
        <begin position="41"/>
        <end position="93"/>
    </location>
</feature>
<protein>
    <submittedName>
        <fullName evidence="2">Uncharacterized protein</fullName>
    </submittedName>
</protein>
<accession>A0A1Q9BRN3</accession>
<feature type="compositionally biased region" description="Acidic residues" evidence="1">
    <location>
        <begin position="68"/>
        <end position="83"/>
    </location>
</feature>
<feature type="compositionally biased region" description="Basic and acidic residues" evidence="1">
    <location>
        <begin position="42"/>
        <end position="51"/>
    </location>
</feature>
<evidence type="ECO:0000313" key="2">
    <source>
        <dbReference type="EMBL" id="OLP73352.1"/>
    </source>
</evidence>